<dbReference type="Proteomes" id="UP000620104">
    <property type="component" value="Unassembled WGS sequence"/>
</dbReference>
<evidence type="ECO:0000256" key="4">
    <source>
        <dbReference type="ARBA" id="ARBA00022691"/>
    </source>
</evidence>
<dbReference type="AlphaFoldDB" id="A0A8H3TRD2"/>
<keyword evidence="2" id="KW-0489">Methyltransferase</keyword>
<evidence type="ECO:0000256" key="5">
    <source>
        <dbReference type="ARBA" id="ARBA00022939"/>
    </source>
</evidence>
<keyword evidence="5" id="KW-0128">Catecholamine metabolism</keyword>
<comment type="caution">
    <text evidence="8">The sequence shown here is derived from an EMBL/GenBank/DDBJ whole genome shotgun (WGS) entry which is preliminary data.</text>
</comment>
<dbReference type="EC" id="2.1.1.6" evidence="1"/>
<dbReference type="SUPFAM" id="SSF53335">
    <property type="entry name" value="S-adenosyl-L-methionine-dependent methyltransferases"/>
    <property type="match status" value="1"/>
</dbReference>
<dbReference type="InterPro" id="IPR029063">
    <property type="entry name" value="SAM-dependent_MTases_sf"/>
</dbReference>
<keyword evidence="4" id="KW-0949">S-adenosyl-L-methionine</keyword>
<dbReference type="Gene3D" id="3.40.50.150">
    <property type="entry name" value="Vaccinia Virus protein VP39"/>
    <property type="match status" value="1"/>
</dbReference>
<dbReference type="PANTHER" id="PTHR43836:SF2">
    <property type="entry name" value="CATECHOL O-METHYLTRANSFERASE 1-RELATED"/>
    <property type="match status" value="1"/>
</dbReference>
<sequence length="346" mass="37602">MAPVAIDERPAPPKYHEPVQGTVYHGDGREEALLKHLQSLPELQNNPGTQPVLDAIHEFGKGENRYLMSVGDTKGTGIEKLINEKKPKVSGQARVGADIAGLITSGLMKLVLELGSYVGYSAICFARHLPKLHPDSIYPANWTGDVNEDKAGYISLEKSEVYAATARGALELAGLGDVVKIVTGSSTPSLKNLRKTLNLPRPLKFDMVFIDHLKPLYTNDLKVMEEEGLVAPGTIIVADNVVKPGNPPYLSYVRATPAQKRAMLDRPPLKTQPATTPNPADANDWETAFCDGPLEETLWTPDESDGVTGRGDPDLVYSSEMIGGWDPYTGERDACEVSVCLRKESN</sequence>
<dbReference type="OrthoDB" id="186626at2759"/>
<dbReference type="PANTHER" id="PTHR43836">
    <property type="entry name" value="CATECHOL O-METHYLTRANSFERASE 1-RELATED"/>
    <property type="match status" value="1"/>
</dbReference>
<dbReference type="GO" id="GO:0032259">
    <property type="term" value="P:methylation"/>
    <property type="evidence" value="ECO:0007669"/>
    <property type="project" value="UniProtKB-KW"/>
</dbReference>
<gene>
    <name evidence="8" type="ORF">NliqN6_2155</name>
</gene>
<proteinExistence type="inferred from homology"/>
<comment type="similarity">
    <text evidence="6">Belongs to the class I-like SAM-binding methyltransferase superfamily. Cation-dependent O-methyltransferase family.</text>
</comment>
<name>A0A8H3TRD2_9TREE</name>
<evidence type="ECO:0000256" key="3">
    <source>
        <dbReference type="ARBA" id="ARBA00022679"/>
    </source>
</evidence>
<organism evidence="8 9">
    <name type="scientific">Naganishia liquefaciens</name>
    <dbReference type="NCBI Taxonomy" id="104408"/>
    <lineage>
        <taxon>Eukaryota</taxon>
        <taxon>Fungi</taxon>
        <taxon>Dikarya</taxon>
        <taxon>Basidiomycota</taxon>
        <taxon>Agaricomycotina</taxon>
        <taxon>Tremellomycetes</taxon>
        <taxon>Filobasidiales</taxon>
        <taxon>Filobasidiaceae</taxon>
        <taxon>Naganishia</taxon>
    </lineage>
</organism>
<dbReference type="Pfam" id="PF13578">
    <property type="entry name" value="Methyltransf_24"/>
    <property type="match status" value="1"/>
</dbReference>
<feature type="compositionally biased region" description="Basic and acidic residues" evidence="7">
    <location>
        <begin position="1"/>
        <end position="17"/>
    </location>
</feature>
<dbReference type="EMBL" id="BLZA01000013">
    <property type="protein sequence ID" value="GHJ85753.1"/>
    <property type="molecule type" value="Genomic_DNA"/>
</dbReference>
<reference evidence="8" key="1">
    <citation type="submission" date="2020-07" db="EMBL/GenBank/DDBJ databases">
        <title>Draft Genome Sequence of a Deep-Sea Yeast, Naganishia (Cryptococcus) liquefaciens strain N6.</title>
        <authorList>
            <person name="Han Y.W."/>
            <person name="Kajitani R."/>
            <person name="Morimoto H."/>
            <person name="Parhat M."/>
            <person name="Tsubouchi H."/>
            <person name="Bakenova O."/>
            <person name="Ogata M."/>
            <person name="Argunhan B."/>
            <person name="Aoki R."/>
            <person name="Kajiwara S."/>
            <person name="Itoh T."/>
            <person name="Iwasaki H."/>
        </authorList>
    </citation>
    <scope>NUCLEOTIDE SEQUENCE</scope>
    <source>
        <strain evidence="8">N6</strain>
    </source>
</reference>
<protein>
    <recommendedName>
        <fullName evidence="1">catechol O-methyltransferase</fullName>
        <ecNumber evidence="1">2.1.1.6</ecNumber>
    </recommendedName>
</protein>
<dbReference type="InterPro" id="IPR002935">
    <property type="entry name" value="SAM_O-MeTrfase"/>
</dbReference>
<keyword evidence="9" id="KW-1185">Reference proteome</keyword>
<dbReference type="GO" id="GO:0006584">
    <property type="term" value="P:catecholamine metabolic process"/>
    <property type="evidence" value="ECO:0007669"/>
    <property type="project" value="UniProtKB-KW"/>
</dbReference>
<accession>A0A8H3TRD2</accession>
<feature type="region of interest" description="Disordered" evidence="7">
    <location>
        <begin position="1"/>
        <end position="20"/>
    </location>
</feature>
<evidence type="ECO:0000256" key="1">
    <source>
        <dbReference type="ARBA" id="ARBA00012880"/>
    </source>
</evidence>
<evidence type="ECO:0000256" key="7">
    <source>
        <dbReference type="SAM" id="MobiDB-lite"/>
    </source>
</evidence>
<evidence type="ECO:0000256" key="2">
    <source>
        <dbReference type="ARBA" id="ARBA00022603"/>
    </source>
</evidence>
<evidence type="ECO:0000313" key="9">
    <source>
        <dbReference type="Proteomes" id="UP000620104"/>
    </source>
</evidence>
<dbReference type="GO" id="GO:0016206">
    <property type="term" value="F:catechol O-methyltransferase activity"/>
    <property type="evidence" value="ECO:0007669"/>
    <property type="project" value="UniProtKB-EC"/>
</dbReference>
<keyword evidence="3" id="KW-0808">Transferase</keyword>
<evidence type="ECO:0000256" key="6">
    <source>
        <dbReference type="ARBA" id="ARBA00023453"/>
    </source>
</evidence>
<dbReference type="PROSITE" id="PS51682">
    <property type="entry name" value="SAM_OMT_I"/>
    <property type="match status" value="1"/>
</dbReference>
<evidence type="ECO:0000313" key="8">
    <source>
        <dbReference type="EMBL" id="GHJ85753.1"/>
    </source>
</evidence>